<dbReference type="InterPro" id="IPR006035">
    <property type="entry name" value="Ureohydrolase"/>
</dbReference>
<keyword evidence="2" id="KW-0378">Hydrolase</keyword>
<dbReference type="InterPro" id="IPR023696">
    <property type="entry name" value="Ureohydrolase_dom_sf"/>
</dbReference>
<accession>A0A6J5ZKU7</accession>
<evidence type="ECO:0000313" key="3">
    <source>
        <dbReference type="EMBL" id="CAB4342006.1"/>
    </source>
</evidence>
<dbReference type="GO" id="GO:0046872">
    <property type="term" value="F:metal ion binding"/>
    <property type="evidence" value="ECO:0007669"/>
    <property type="project" value="UniProtKB-KW"/>
</dbReference>
<dbReference type="PROSITE" id="PS51409">
    <property type="entry name" value="ARGINASE_2"/>
    <property type="match status" value="1"/>
</dbReference>
<keyword evidence="1" id="KW-0479">Metal-binding</keyword>
<evidence type="ECO:0000256" key="2">
    <source>
        <dbReference type="ARBA" id="ARBA00022801"/>
    </source>
</evidence>
<dbReference type="PRINTS" id="PR00116">
    <property type="entry name" value="ARGINASE"/>
</dbReference>
<dbReference type="PIRSF" id="PIRSF036979">
    <property type="entry name" value="Arginase"/>
    <property type="match status" value="1"/>
</dbReference>
<dbReference type="AlphaFoldDB" id="A0A6J5ZKU7"/>
<dbReference type="Gene3D" id="3.40.800.10">
    <property type="entry name" value="Ureohydrolase domain"/>
    <property type="match status" value="1"/>
</dbReference>
<dbReference type="Pfam" id="PF00491">
    <property type="entry name" value="Arginase"/>
    <property type="match status" value="1"/>
</dbReference>
<dbReference type="PANTHER" id="PTHR11358">
    <property type="entry name" value="ARGINASE/AGMATINASE"/>
    <property type="match status" value="1"/>
</dbReference>
<dbReference type="GO" id="GO:0008783">
    <property type="term" value="F:agmatinase activity"/>
    <property type="evidence" value="ECO:0007669"/>
    <property type="project" value="TreeGrafter"/>
</dbReference>
<evidence type="ECO:0000256" key="1">
    <source>
        <dbReference type="ARBA" id="ARBA00022723"/>
    </source>
</evidence>
<sequence>MMFSSGKKQSFGSMAHGIISMLGSPHIPVGELEGSGAGVAFLGVPYEGSNVCIGRPGSGLGPQGLRIASQEYFSWSFEWDIDLQEAYGMVDCGDTKIAIGNAVRTHENIQKDVSTILKSGAIPISIGGDHSLPIPCARALSEHLGDKKMGYLAIDAHMDAGYSVDGEKETNCSGVARASELPNVRPENVAIVGVRGTLNPREWLELIRERGINMYPMREVKERGMEAVLKDALDRVWDGVDGVYVTWDTDSVDASHAPGTTEPEPGGFTSHEIIEAARIIGERGFTALDNVELAPIYDVSGITGKLVWCVLSEALYANAKARL</sequence>
<dbReference type="EMBL" id="CAESAO010000044">
    <property type="protein sequence ID" value="CAB4342006.1"/>
    <property type="molecule type" value="Genomic_DNA"/>
</dbReference>
<dbReference type="GO" id="GO:0033389">
    <property type="term" value="P:putrescine biosynthetic process from arginine, via agmatine"/>
    <property type="evidence" value="ECO:0007669"/>
    <property type="project" value="TreeGrafter"/>
</dbReference>
<gene>
    <name evidence="3" type="ORF">UFOPK3522_00681</name>
</gene>
<protein>
    <submittedName>
        <fullName evidence="3">Unannotated protein</fullName>
    </submittedName>
</protein>
<reference evidence="3" key="1">
    <citation type="submission" date="2020-05" db="EMBL/GenBank/DDBJ databases">
        <authorList>
            <person name="Chiriac C."/>
            <person name="Salcher M."/>
            <person name="Ghai R."/>
            <person name="Kavagutti S V."/>
        </authorList>
    </citation>
    <scope>NUCLEOTIDE SEQUENCE</scope>
</reference>
<proteinExistence type="predicted"/>
<dbReference type="SUPFAM" id="SSF52768">
    <property type="entry name" value="Arginase/deacetylase"/>
    <property type="match status" value="1"/>
</dbReference>
<organism evidence="3">
    <name type="scientific">freshwater metagenome</name>
    <dbReference type="NCBI Taxonomy" id="449393"/>
    <lineage>
        <taxon>unclassified sequences</taxon>
        <taxon>metagenomes</taxon>
        <taxon>ecological metagenomes</taxon>
    </lineage>
</organism>
<dbReference type="PANTHER" id="PTHR11358:SF26">
    <property type="entry name" value="GUANIDINO ACID HYDROLASE, MITOCHONDRIAL"/>
    <property type="match status" value="1"/>
</dbReference>
<dbReference type="CDD" id="cd09990">
    <property type="entry name" value="Agmatinase-like"/>
    <property type="match status" value="1"/>
</dbReference>
<name>A0A6J5ZKU7_9ZZZZ</name>